<dbReference type="InterPro" id="IPR036390">
    <property type="entry name" value="WH_DNA-bd_sf"/>
</dbReference>
<dbReference type="PANTHER" id="PTHR39515:SF2">
    <property type="entry name" value="HTH-TYPE TRANSCRIPTIONAL REGULATOR RV0880"/>
    <property type="match status" value="1"/>
</dbReference>
<dbReference type="SMART" id="SM00347">
    <property type="entry name" value="HTH_MARR"/>
    <property type="match status" value="1"/>
</dbReference>
<dbReference type="SUPFAM" id="SSF46785">
    <property type="entry name" value="Winged helix' DNA-binding domain"/>
    <property type="match status" value="1"/>
</dbReference>
<dbReference type="Proteomes" id="UP000198677">
    <property type="component" value="Unassembled WGS sequence"/>
</dbReference>
<dbReference type="InterPro" id="IPR036388">
    <property type="entry name" value="WH-like_DNA-bd_sf"/>
</dbReference>
<accession>A0A1H7RG46</accession>
<evidence type="ECO:0000313" key="3">
    <source>
        <dbReference type="Proteomes" id="UP000198677"/>
    </source>
</evidence>
<protein>
    <submittedName>
        <fullName evidence="2">DNA-binding transcriptional regulator, MarR family</fullName>
    </submittedName>
</protein>
<keyword evidence="2" id="KW-0238">DNA-binding</keyword>
<reference evidence="3" key="1">
    <citation type="submission" date="2016-10" db="EMBL/GenBank/DDBJ databases">
        <authorList>
            <person name="Varghese N."/>
            <person name="Submissions S."/>
        </authorList>
    </citation>
    <scope>NUCLEOTIDE SEQUENCE [LARGE SCALE GENOMIC DNA]</scope>
    <source>
        <strain evidence="3">DSM 44675</strain>
    </source>
</reference>
<dbReference type="AlphaFoldDB" id="A0A1H7RG46"/>
<dbReference type="Gene3D" id="1.10.10.10">
    <property type="entry name" value="Winged helix-like DNA-binding domain superfamily/Winged helix DNA-binding domain"/>
    <property type="match status" value="1"/>
</dbReference>
<sequence length="150" mass="16593">MASEHLTERHLREVLAELVTNTSRFTRLASSIATDDRPRAWMRALSHLDEYGALRISEFARIDRCSQPTATALLKQITDAGLAGRHRDPADSRAVVVEMTEAGRHWLGEARAEIGTALAAHLGDLEPEQIERLSQSLADLRAAIKASTQR</sequence>
<dbReference type="GO" id="GO:0003677">
    <property type="term" value="F:DNA binding"/>
    <property type="evidence" value="ECO:0007669"/>
    <property type="project" value="UniProtKB-KW"/>
</dbReference>
<dbReference type="OrthoDB" id="69852at2"/>
<dbReference type="PANTHER" id="PTHR39515">
    <property type="entry name" value="CONSERVED PROTEIN"/>
    <property type="match status" value="1"/>
</dbReference>
<evidence type="ECO:0000313" key="2">
    <source>
        <dbReference type="EMBL" id="SEL58988.1"/>
    </source>
</evidence>
<dbReference type="PROSITE" id="PS50995">
    <property type="entry name" value="HTH_MARR_2"/>
    <property type="match status" value="1"/>
</dbReference>
<organism evidence="2 3">
    <name type="scientific">Rhodococcus maanshanensis</name>
    <dbReference type="NCBI Taxonomy" id="183556"/>
    <lineage>
        <taxon>Bacteria</taxon>
        <taxon>Bacillati</taxon>
        <taxon>Actinomycetota</taxon>
        <taxon>Actinomycetes</taxon>
        <taxon>Mycobacteriales</taxon>
        <taxon>Nocardiaceae</taxon>
        <taxon>Rhodococcus</taxon>
    </lineage>
</organism>
<dbReference type="Pfam" id="PF01047">
    <property type="entry name" value="MarR"/>
    <property type="match status" value="1"/>
</dbReference>
<proteinExistence type="predicted"/>
<gene>
    <name evidence="2" type="ORF">SAMN05444583_11176</name>
</gene>
<dbReference type="GO" id="GO:0003700">
    <property type="term" value="F:DNA-binding transcription factor activity"/>
    <property type="evidence" value="ECO:0007669"/>
    <property type="project" value="InterPro"/>
</dbReference>
<name>A0A1H7RG46_9NOCA</name>
<keyword evidence="3" id="KW-1185">Reference proteome</keyword>
<feature type="domain" description="HTH marR-type" evidence="1">
    <location>
        <begin position="1"/>
        <end position="142"/>
    </location>
</feature>
<dbReference type="InterPro" id="IPR000835">
    <property type="entry name" value="HTH_MarR-typ"/>
</dbReference>
<evidence type="ECO:0000259" key="1">
    <source>
        <dbReference type="PROSITE" id="PS50995"/>
    </source>
</evidence>
<dbReference type="InterPro" id="IPR052526">
    <property type="entry name" value="HTH-type_Bedaq_tolerance"/>
</dbReference>
<dbReference type="EMBL" id="FOAW01000011">
    <property type="protein sequence ID" value="SEL58988.1"/>
    <property type="molecule type" value="Genomic_DNA"/>
</dbReference>
<dbReference type="RefSeq" id="WP_072752560.1">
    <property type="nucleotide sequence ID" value="NZ_FOAW01000011.1"/>
</dbReference>